<organism evidence="3 4">
    <name type="scientific">Hoyosella subflava (strain DSM 45089 / JCM 17490 / NBRC 109087 / DQS3-9A1)</name>
    <name type="common">Amycolicicoccus subflavus</name>
    <dbReference type="NCBI Taxonomy" id="443218"/>
    <lineage>
        <taxon>Bacteria</taxon>
        <taxon>Bacillati</taxon>
        <taxon>Actinomycetota</taxon>
        <taxon>Actinomycetes</taxon>
        <taxon>Mycobacteriales</taxon>
        <taxon>Hoyosellaceae</taxon>
        <taxon>Hoyosella</taxon>
    </lineage>
</organism>
<keyword evidence="1" id="KW-0723">Serine/threonine-protein kinase</keyword>
<keyword evidence="1" id="KW-0418">Kinase</keyword>
<accession>F6ELY9</accession>
<dbReference type="Gene3D" id="3.30.565.10">
    <property type="entry name" value="Histidine kinase-like ATPase, C-terminal domain"/>
    <property type="match status" value="1"/>
</dbReference>
<evidence type="ECO:0000313" key="4">
    <source>
        <dbReference type="Proteomes" id="UP000009235"/>
    </source>
</evidence>
<proteinExistence type="predicted"/>
<dbReference type="KEGG" id="asd:AS9A_4337"/>
<sequence>MTDGVGFDHNAEERVELRFPATLTQLSLARLVTVAVMTRADFDGDSVEDLRMAVDEACTQLIATASEDGEVHCVFVSTDEGVTVTAGVTPSGNSELQRTGLGWHIIEALTDSAVVRSLPAGAVSGGDSARTSVIELQKRKCGVKG</sequence>
<dbReference type="InterPro" id="IPR036890">
    <property type="entry name" value="HATPase_C_sf"/>
</dbReference>
<dbReference type="STRING" id="443218.AS9A_4337"/>
<dbReference type="HOGENOM" id="CLU_1607672_0_0_11"/>
<dbReference type="EMBL" id="CP002786">
    <property type="protein sequence ID" value="AEF42770.1"/>
    <property type="molecule type" value="Genomic_DNA"/>
</dbReference>
<evidence type="ECO:0000256" key="1">
    <source>
        <dbReference type="ARBA" id="ARBA00022527"/>
    </source>
</evidence>
<protein>
    <recommendedName>
        <fullName evidence="2">Histidine kinase/HSP90-like ATPase domain-containing protein</fullName>
    </recommendedName>
</protein>
<dbReference type="RefSeq" id="WP_013809118.1">
    <property type="nucleotide sequence ID" value="NC_015564.1"/>
</dbReference>
<gene>
    <name evidence="3" type="ordered locus">AS9A_4337</name>
</gene>
<name>F6ELY9_HOYSD</name>
<dbReference type="PANTHER" id="PTHR35526">
    <property type="entry name" value="ANTI-SIGMA-F FACTOR RSBW-RELATED"/>
    <property type="match status" value="1"/>
</dbReference>
<feature type="domain" description="Histidine kinase/HSP90-like ATPase" evidence="2">
    <location>
        <begin position="19"/>
        <end position="121"/>
    </location>
</feature>
<dbReference type="eggNOG" id="COG2172">
    <property type="taxonomic scope" value="Bacteria"/>
</dbReference>
<dbReference type="AlphaFoldDB" id="F6ELY9"/>
<dbReference type="GO" id="GO:0004674">
    <property type="term" value="F:protein serine/threonine kinase activity"/>
    <property type="evidence" value="ECO:0007669"/>
    <property type="project" value="UniProtKB-KW"/>
</dbReference>
<reference evidence="3 4" key="1">
    <citation type="journal article" date="2011" name="J. Bacteriol.">
        <title>Complete genome sequence of Amycolicicoccus subflavus DQS3-9A1T, an actinomycete isolated from crude oil-polluted soil.</title>
        <authorList>
            <person name="Cai M."/>
            <person name="Chen W.M."/>
            <person name="Nie Y."/>
            <person name="Chi C.Q."/>
            <person name="Wang Y.N."/>
            <person name="Tang Y.Q."/>
            <person name="Li G.Y."/>
            <person name="Wu X.L."/>
        </authorList>
    </citation>
    <scope>NUCLEOTIDE SEQUENCE [LARGE SCALE GENOMIC DNA]</scope>
    <source>
        <strain evidence="4">DSM 45089 / DQS3-9A1</strain>
    </source>
</reference>
<evidence type="ECO:0000313" key="3">
    <source>
        <dbReference type="EMBL" id="AEF42770.1"/>
    </source>
</evidence>
<dbReference type="PANTHER" id="PTHR35526:SF3">
    <property type="entry name" value="ANTI-SIGMA-F FACTOR RSBW"/>
    <property type="match status" value="1"/>
</dbReference>
<keyword evidence="1" id="KW-0808">Transferase</keyword>
<dbReference type="Pfam" id="PF13581">
    <property type="entry name" value="HATPase_c_2"/>
    <property type="match status" value="1"/>
</dbReference>
<keyword evidence="4" id="KW-1185">Reference proteome</keyword>
<dbReference type="InterPro" id="IPR050267">
    <property type="entry name" value="Anti-sigma-factor_SerPK"/>
</dbReference>
<dbReference type="Proteomes" id="UP000009235">
    <property type="component" value="Chromosome"/>
</dbReference>
<evidence type="ECO:0000259" key="2">
    <source>
        <dbReference type="Pfam" id="PF13581"/>
    </source>
</evidence>
<dbReference type="OrthoDB" id="3694612at2"/>
<dbReference type="InterPro" id="IPR003594">
    <property type="entry name" value="HATPase_dom"/>
</dbReference>